<proteinExistence type="predicted"/>
<dbReference type="EMBL" id="CM055729">
    <property type="protein sequence ID" value="KAJ8015015.1"/>
    <property type="molecule type" value="Genomic_DNA"/>
</dbReference>
<dbReference type="Proteomes" id="UP001157502">
    <property type="component" value="Chromosome 2"/>
</dbReference>
<sequence>MIIGQEWAKRHSGQQSIGEDRTNGGALNRVGVARSPISSCPPSVLSSPDGKFNSNKSSPPPATLPPSMLLWLAGYQQNGLNLEREHSSGIQNGLLCSI</sequence>
<reference evidence="1" key="1">
    <citation type="submission" date="2021-05" db="EMBL/GenBank/DDBJ databases">
        <authorList>
            <person name="Pan Q."/>
            <person name="Jouanno E."/>
            <person name="Zahm M."/>
            <person name="Klopp C."/>
            <person name="Cabau C."/>
            <person name="Louis A."/>
            <person name="Berthelot C."/>
            <person name="Parey E."/>
            <person name="Roest Crollius H."/>
            <person name="Montfort J."/>
            <person name="Robinson-Rechavi M."/>
            <person name="Bouchez O."/>
            <person name="Lampietro C."/>
            <person name="Lopez Roques C."/>
            <person name="Donnadieu C."/>
            <person name="Postlethwait J."/>
            <person name="Bobe J."/>
            <person name="Dillon D."/>
            <person name="Chandos A."/>
            <person name="von Hippel F."/>
            <person name="Guiguen Y."/>
        </authorList>
    </citation>
    <scope>NUCLEOTIDE SEQUENCE</scope>
    <source>
        <strain evidence="1">YG-Jan2019</strain>
    </source>
</reference>
<evidence type="ECO:0000313" key="2">
    <source>
        <dbReference type="Proteomes" id="UP001157502"/>
    </source>
</evidence>
<keyword evidence="2" id="KW-1185">Reference proteome</keyword>
<comment type="caution">
    <text evidence="1">The sequence shown here is derived from an EMBL/GenBank/DDBJ whole genome shotgun (WGS) entry which is preliminary data.</text>
</comment>
<gene>
    <name evidence="1" type="ORF">DPEC_G00021750</name>
</gene>
<protein>
    <submittedName>
        <fullName evidence="1">Uncharacterized protein</fullName>
    </submittedName>
</protein>
<name>A0ACC2HH06_DALPE</name>
<evidence type="ECO:0000313" key="1">
    <source>
        <dbReference type="EMBL" id="KAJ8015015.1"/>
    </source>
</evidence>
<organism evidence="1 2">
    <name type="scientific">Dallia pectoralis</name>
    <name type="common">Alaska blackfish</name>
    <dbReference type="NCBI Taxonomy" id="75939"/>
    <lineage>
        <taxon>Eukaryota</taxon>
        <taxon>Metazoa</taxon>
        <taxon>Chordata</taxon>
        <taxon>Craniata</taxon>
        <taxon>Vertebrata</taxon>
        <taxon>Euteleostomi</taxon>
        <taxon>Actinopterygii</taxon>
        <taxon>Neopterygii</taxon>
        <taxon>Teleostei</taxon>
        <taxon>Protacanthopterygii</taxon>
        <taxon>Esociformes</taxon>
        <taxon>Umbridae</taxon>
        <taxon>Dallia</taxon>
    </lineage>
</organism>
<accession>A0ACC2HH06</accession>